<evidence type="ECO:0000313" key="2">
    <source>
        <dbReference type="Proteomes" id="UP000477834"/>
    </source>
</evidence>
<gene>
    <name evidence="1" type="ORF">GEZ69_07785</name>
</gene>
<reference evidence="1 2" key="1">
    <citation type="submission" date="2019-10" db="EMBL/GenBank/DDBJ databases">
        <title>Streptococcus mitis of the oral and urogenital tracts.</title>
        <authorList>
            <person name="Price T."/>
            <person name="Mores C.R."/>
            <person name="Putonti C."/>
            <person name="Wolfe A.J."/>
        </authorList>
    </citation>
    <scope>NUCLEOTIDE SEQUENCE [LARGE SCALE GENOMIC DNA]</scope>
    <source>
        <strain evidence="1 2">SM05</strain>
    </source>
</reference>
<name>A0A6L5H6N6_STRMT</name>
<proteinExistence type="predicted"/>
<organism evidence="1 2">
    <name type="scientific">Streptococcus mitis</name>
    <dbReference type="NCBI Taxonomy" id="28037"/>
    <lineage>
        <taxon>Bacteria</taxon>
        <taxon>Bacillati</taxon>
        <taxon>Bacillota</taxon>
        <taxon>Bacilli</taxon>
        <taxon>Lactobacillales</taxon>
        <taxon>Streptococcaceae</taxon>
        <taxon>Streptococcus</taxon>
        <taxon>Streptococcus mitis group</taxon>
    </lineage>
</organism>
<evidence type="ECO:0000313" key="1">
    <source>
        <dbReference type="EMBL" id="MQQ64323.1"/>
    </source>
</evidence>
<sequence>MMLFFRNVVNYVTKYSELEYILENDKLVIKNYYKQSAGEREAFEEYVRQRGVRVYRILSFKKVPLERFSELIRKVKDYCKQIDTPLEEIDNAKFPDYKDKSYRVPERLYGIDYYKNGSLLVSGRMQDVAVIMRFRPNLREFIKSDNLIIEVEERDGKPIGESVKSIWSQGFTTMTKEIESNSVSED</sequence>
<dbReference type="RefSeq" id="WP_153193966.1">
    <property type="nucleotide sequence ID" value="NZ_WIIS01000007.1"/>
</dbReference>
<accession>A0A6L5H6N6</accession>
<dbReference type="AlphaFoldDB" id="A0A6L5H6N6"/>
<dbReference type="Proteomes" id="UP000477834">
    <property type="component" value="Unassembled WGS sequence"/>
</dbReference>
<dbReference type="EMBL" id="WIKE01000008">
    <property type="protein sequence ID" value="MQQ64323.1"/>
    <property type="molecule type" value="Genomic_DNA"/>
</dbReference>
<protein>
    <submittedName>
        <fullName evidence="1">Uncharacterized protein</fullName>
    </submittedName>
</protein>
<comment type="caution">
    <text evidence="1">The sequence shown here is derived from an EMBL/GenBank/DDBJ whole genome shotgun (WGS) entry which is preliminary data.</text>
</comment>